<keyword evidence="1" id="KW-0732">Signal</keyword>
<keyword evidence="3" id="KW-1185">Reference proteome</keyword>
<evidence type="ECO:0000313" key="2">
    <source>
        <dbReference type="EMBL" id="CAI9579250.1"/>
    </source>
</evidence>
<dbReference type="Proteomes" id="UP001162483">
    <property type="component" value="Unassembled WGS sequence"/>
</dbReference>
<comment type="caution">
    <text evidence="2">The sequence shown here is derived from an EMBL/GenBank/DDBJ whole genome shotgun (WGS) entry which is preliminary data.</text>
</comment>
<proteinExistence type="predicted"/>
<evidence type="ECO:0008006" key="4">
    <source>
        <dbReference type="Google" id="ProtNLM"/>
    </source>
</evidence>
<evidence type="ECO:0000313" key="3">
    <source>
        <dbReference type="Proteomes" id="UP001162483"/>
    </source>
</evidence>
<evidence type="ECO:0000256" key="1">
    <source>
        <dbReference type="SAM" id="SignalP"/>
    </source>
</evidence>
<dbReference type="EMBL" id="CATNWA010015078">
    <property type="protein sequence ID" value="CAI9579250.1"/>
    <property type="molecule type" value="Genomic_DNA"/>
</dbReference>
<organism evidence="2 3">
    <name type="scientific">Staurois parvus</name>
    <dbReference type="NCBI Taxonomy" id="386267"/>
    <lineage>
        <taxon>Eukaryota</taxon>
        <taxon>Metazoa</taxon>
        <taxon>Chordata</taxon>
        <taxon>Craniata</taxon>
        <taxon>Vertebrata</taxon>
        <taxon>Euteleostomi</taxon>
        <taxon>Amphibia</taxon>
        <taxon>Batrachia</taxon>
        <taxon>Anura</taxon>
        <taxon>Neobatrachia</taxon>
        <taxon>Ranoidea</taxon>
        <taxon>Ranidae</taxon>
        <taxon>Staurois</taxon>
    </lineage>
</organism>
<feature type="chain" id="PRO_5047356333" description="Secreted protein" evidence="1">
    <location>
        <begin position="26"/>
        <end position="72"/>
    </location>
</feature>
<feature type="non-terminal residue" evidence="2">
    <location>
        <position position="72"/>
    </location>
</feature>
<accession>A0ABN9E2Y3</accession>
<protein>
    <recommendedName>
        <fullName evidence="4">Secreted protein</fullName>
    </recommendedName>
</protein>
<name>A0ABN9E2Y3_9NEOB</name>
<sequence>MNGIYSCHLLCAIVLLAVIGHMIQTGQITAHLCHVISCGQSQLYTLNEPISNHSVQKKMIAFTSIKDVKTII</sequence>
<reference evidence="2" key="1">
    <citation type="submission" date="2023-05" db="EMBL/GenBank/DDBJ databases">
        <authorList>
            <person name="Stuckert A."/>
        </authorList>
    </citation>
    <scope>NUCLEOTIDE SEQUENCE</scope>
</reference>
<feature type="signal peptide" evidence="1">
    <location>
        <begin position="1"/>
        <end position="25"/>
    </location>
</feature>
<gene>
    <name evidence="2" type="ORF">SPARVUS_LOCUS9044855</name>
</gene>